<dbReference type="InterPro" id="IPR005119">
    <property type="entry name" value="LysR_subst-bd"/>
</dbReference>
<dbReference type="GO" id="GO:0000976">
    <property type="term" value="F:transcription cis-regulatory region binding"/>
    <property type="evidence" value="ECO:0007669"/>
    <property type="project" value="TreeGrafter"/>
</dbReference>
<dbReference type="Pfam" id="PF00126">
    <property type="entry name" value="HTH_1"/>
    <property type="match status" value="1"/>
</dbReference>
<comment type="caution">
    <text evidence="6">The sequence shown here is derived from an EMBL/GenBank/DDBJ whole genome shotgun (WGS) entry which is preliminary data.</text>
</comment>
<dbReference type="PANTHER" id="PTHR30126">
    <property type="entry name" value="HTH-TYPE TRANSCRIPTIONAL REGULATOR"/>
    <property type="match status" value="1"/>
</dbReference>
<dbReference type="PRINTS" id="PR00039">
    <property type="entry name" value="HTHLYSR"/>
</dbReference>
<proteinExistence type="inferred from homology"/>
<dbReference type="SUPFAM" id="SSF53850">
    <property type="entry name" value="Periplasmic binding protein-like II"/>
    <property type="match status" value="1"/>
</dbReference>
<name>A0A1Q5SKA6_9BACL</name>
<evidence type="ECO:0000313" key="6">
    <source>
        <dbReference type="EMBL" id="OKO88449.1"/>
    </source>
</evidence>
<reference evidence="6 7" key="1">
    <citation type="submission" date="2016-11" db="EMBL/GenBank/DDBJ databases">
        <authorList>
            <person name="Kadnikov V."/>
            <person name="Nazina T."/>
        </authorList>
    </citation>
    <scope>NUCLEOTIDE SEQUENCE [LARGE SCALE GENOMIC DNA]</scope>
    <source>
        <strain evidence="6 7">1017</strain>
    </source>
</reference>
<evidence type="ECO:0000256" key="1">
    <source>
        <dbReference type="ARBA" id="ARBA00009437"/>
    </source>
</evidence>
<keyword evidence="4" id="KW-0804">Transcription</keyword>
<dbReference type="PANTHER" id="PTHR30126:SF39">
    <property type="entry name" value="HTH-TYPE TRANSCRIPTIONAL REGULATOR CYSL"/>
    <property type="match status" value="1"/>
</dbReference>
<dbReference type="SUPFAM" id="SSF46785">
    <property type="entry name" value="Winged helix' DNA-binding domain"/>
    <property type="match status" value="1"/>
</dbReference>
<dbReference type="CDD" id="cd08420">
    <property type="entry name" value="PBP2_CysL_like"/>
    <property type="match status" value="1"/>
</dbReference>
<dbReference type="Gene3D" id="1.10.10.10">
    <property type="entry name" value="Winged helix-like DNA-binding domain superfamily/Winged helix DNA-binding domain"/>
    <property type="match status" value="1"/>
</dbReference>
<dbReference type="RefSeq" id="WP_068895792.1">
    <property type="nucleotide sequence ID" value="NZ_MQMG01000075.1"/>
</dbReference>
<gene>
    <name evidence="6" type="ORF">BRO54_3651</name>
</gene>
<reference evidence="7" key="2">
    <citation type="submission" date="2017-01" db="EMBL/GenBank/DDBJ databases">
        <title>Genome sequencing and annotation of Geobacillus sp. 1017, a Hydrocarbon-Oxidizing Thermophilic Bacterium Isolated from a Heavy Oil Reservoir (China).</title>
        <authorList>
            <person name="Kadnikov V.V."/>
            <person name="Mardanov A.V."/>
            <person name="Poltaraus A.B."/>
            <person name="Sokolova D.S."/>
            <person name="Semenova E.M."/>
            <person name="Ravin N.V."/>
            <person name="Tourova T.P."/>
            <person name="Nazina T.N."/>
        </authorList>
    </citation>
    <scope>NUCLEOTIDE SEQUENCE [LARGE SCALE GENOMIC DNA]</scope>
    <source>
        <strain evidence="7">1017</strain>
    </source>
</reference>
<dbReference type="EMBL" id="MQMG01000075">
    <property type="protein sequence ID" value="OKO88449.1"/>
    <property type="molecule type" value="Genomic_DNA"/>
</dbReference>
<evidence type="ECO:0000259" key="5">
    <source>
        <dbReference type="PROSITE" id="PS50931"/>
    </source>
</evidence>
<feature type="domain" description="HTH lysR-type" evidence="5">
    <location>
        <begin position="1"/>
        <end position="57"/>
    </location>
</feature>
<dbReference type="Gene3D" id="3.40.190.290">
    <property type="match status" value="1"/>
</dbReference>
<dbReference type="Pfam" id="PF03466">
    <property type="entry name" value="LysR_substrate"/>
    <property type="match status" value="1"/>
</dbReference>
<evidence type="ECO:0000256" key="2">
    <source>
        <dbReference type="ARBA" id="ARBA00023015"/>
    </source>
</evidence>
<dbReference type="InterPro" id="IPR036390">
    <property type="entry name" value="WH_DNA-bd_sf"/>
</dbReference>
<sequence length="304" mass="34682">MDQLLYVFVKVVEKGNFTKAAEELHMTQPAVSQHIQTLERLFDTKLLDRTNKYVKLNKAGEIVYHYAKEILGLYTRMNQLLDDLMNRASGELSIGASYTYGEYVLPQMIAKLHQHYPLIKPTITIGNSNEIVEMVSSHQLDVGIIEMDIEPKNVYIEPFAKDQMVVVASVHHPYAQKESVQMDDLRNATWIVRETGSGTRKATDEFFLKHNFFPSSIMEFGSTQLIKEAVEAGLGLTFLSLWTIKKELSFGTLKIIPIDDEPFFRHFSLVTSKTPFYTKAMEVFLTIVRTHQPSIIHSPQPPSP</sequence>
<evidence type="ECO:0000256" key="4">
    <source>
        <dbReference type="ARBA" id="ARBA00023163"/>
    </source>
</evidence>
<dbReference type="PROSITE" id="PS50931">
    <property type="entry name" value="HTH_LYSR"/>
    <property type="match status" value="1"/>
</dbReference>
<organism evidence="6 7">
    <name type="scientific">Geobacillus proteiniphilus</name>
    <dbReference type="NCBI Taxonomy" id="860353"/>
    <lineage>
        <taxon>Bacteria</taxon>
        <taxon>Bacillati</taxon>
        <taxon>Bacillota</taxon>
        <taxon>Bacilli</taxon>
        <taxon>Bacillales</taxon>
        <taxon>Anoxybacillaceae</taxon>
        <taxon>Geobacillus</taxon>
    </lineage>
</organism>
<evidence type="ECO:0000256" key="3">
    <source>
        <dbReference type="ARBA" id="ARBA00023125"/>
    </source>
</evidence>
<dbReference type="InterPro" id="IPR000847">
    <property type="entry name" value="LysR_HTH_N"/>
</dbReference>
<dbReference type="InterPro" id="IPR036388">
    <property type="entry name" value="WH-like_DNA-bd_sf"/>
</dbReference>
<protein>
    <submittedName>
        <fullName evidence="6">LysR family transcriptional regulator YeiE</fullName>
    </submittedName>
</protein>
<keyword evidence="2" id="KW-0805">Transcription regulation</keyword>
<dbReference type="FunFam" id="1.10.10.10:FF:000001">
    <property type="entry name" value="LysR family transcriptional regulator"/>
    <property type="match status" value="1"/>
</dbReference>
<keyword evidence="3" id="KW-0238">DNA-binding</keyword>
<accession>A0A1Q5SKA6</accession>
<dbReference type="Proteomes" id="UP000186030">
    <property type="component" value="Unassembled WGS sequence"/>
</dbReference>
<evidence type="ECO:0000313" key="7">
    <source>
        <dbReference type="Proteomes" id="UP000186030"/>
    </source>
</evidence>
<comment type="similarity">
    <text evidence="1">Belongs to the LysR transcriptional regulatory family.</text>
</comment>
<dbReference type="GO" id="GO:0003700">
    <property type="term" value="F:DNA-binding transcription factor activity"/>
    <property type="evidence" value="ECO:0007669"/>
    <property type="project" value="InterPro"/>
</dbReference>
<dbReference type="AlphaFoldDB" id="A0A1Q5SKA6"/>